<proteinExistence type="predicted"/>
<dbReference type="EMBL" id="CM023482">
    <property type="protein sequence ID" value="KAH6939540.1"/>
    <property type="molecule type" value="Genomic_DNA"/>
</dbReference>
<protein>
    <submittedName>
        <fullName evidence="1">Uncharacterized protein</fullName>
    </submittedName>
</protein>
<evidence type="ECO:0000313" key="2">
    <source>
        <dbReference type="Proteomes" id="UP000821845"/>
    </source>
</evidence>
<sequence length="232" mass="23893">MSLSAPENAAVPAPEEDIQGAWELPFAEIGRGPAAAGYAAQQPSAAAARQALVPIKAPGAVPGAPLQVPYLTPEAGPQHLCTGILDIAPIQAVAYAPPPEPPQRSLAYCALYAVIAALGAFMGLILFFLVSRSRLSRNTGPLRWWPLRASRASCPTTGGLVPAGVRGAIVGTCRVRVPRLHEASTVAFTSEAQDEGGTEARIASSDGAAGLRSKETVRRNANDGRSSIAAAV</sequence>
<evidence type="ECO:0000313" key="1">
    <source>
        <dbReference type="EMBL" id="KAH6939540.1"/>
    </source>
</evidence>
<keyword evidence="2" id="KW-1185">Reference proteome</keyword>
<name>A0ACB7SY52_HYAAI</name>
<dbReference type="Proteomes" id="UP000821845">
    <property type="component" value="Chromosome 2"/>
</dbReference>
<accession>A0ACB7SY52</accession>
<gene>
    <name evidence="1" type="ORF">HPB50_019224</name>
</gene>
<reference evidence="1" key="1">
    <citation type="submission" date="2020-05" db="EMBL/GenBank/DDBJ databases">
        <title>Large-scale comparative analyses of tick genomes elucidate their genetic diversity and vector capacities.</title>
        <authorList>
            <person name="Jia N."/>
            <person name="Wang J."/>
            <person name="Shi W."/>
            <person name="Du L."/>
            <person name="Sun Y."/>
            <person name="Zhan W."/>
            <person name="Jiang J."/>
            <person name="Wang Q."/>
            <person name="Zhang B."/>
            <person name="Ji P."/>
            <person name="Sakyi L.B."/>
            <person name="Cui X."/>
            <person name="Yuan T."/>
            <person name="Jiang B."/>
            <person name="Yang W."/>
            <person name="Lam T.T.-Y."/>
            <person name="Chang Q."/>
            <person name="Ding S."/>
            <person name="Wang X."/>
            <person name="Zhu J."/>
            <person name="Ruan X."/>
            <person name="Zhao L."/>
            <person name="Wei J."/>
            <person name="Que T."/>
            <person name="Du C."/>
            <person name="Cheng J."/>
            <person name="Dai P."/>
            <person name="Han X."/>
            <person name="Huang E."/>
            <person name="Gao Y."/>
            <person name="Liu J."/>
            <person name="Shao H."/>
            <person name="Ye R."/>
            <person name="Li L."/>
            <person name="Wei W."/>
            <person name="Wang X."/>
            <person name="Wang C."/>
            <person name="Yang T."/>
            <person name="Huo Q."/>
            <person name="Li W."/>
            <person name="Guo W."/>
            <person name="Chen H."/>
            <person name="Zhou L."/>
            <person name="Ni X."/>
            <person name="Tian J."/>
            <person name="Zhou Y."/>
            <person name="Sheng Y."/>
            <person name="Liu T."/>
            <person name="Pan Y."/>
            <person name="Xia L."/>
            <person name="Li J."/>
            <person name="Zhao F."/>
            <person name="Cao W."/>
        </authorList>
    </citation>
    <scope>NUCLEOTIDE SEQUENCE</scope>
    <source>
        <strain evidence="1">Hyas-2018</strain>
    </source>
</reference>
<organism evidence="1 2">
    <name type="scientific">Hyalomma asiaticum</name>
    <name type="common">Tick</name>
    <dbReference type="NCBI Taxonomy" id="266040"/>
    <lineage>
        <taxon>Eukaryota</taxon>
        <taxon>Metazoa</taxon>
        <taxon>Ecdysozoa</taxon>
        <taxon>Arthropoda</taxon>
        <taxon>Chelicerata</taxon>
        <taxon>Arachnida</taxon>
        <taxon>Acari</taxon>
        <taxon>Parasitiformes</taxon>
        <taxon>Ixodida</taxon>
        <taxon>Ixodoidea</taxon>
        <taxon>Ixodidae</taxon>
        <taxon>Hyalomminae</taxon>
        <taxon>Hyalomma</taxon>
    </lineage>
</organism>
<comment type="caution">
    <text evidence="1">The sequence shown here is derived from an EMBL/GenBank/DDBJ whole genome shotgun (WGS) entry which is preliminary data.</text>
</comment>